<comment type="similarity">
    <text evidence="1">Belongs to the aldehyde dehydrogenase family.</text>
</comment>
<evidence type="ECO:0000256" key="1">
    <source>
        <dbReference type="ARBA" id="ARBA00009986"/>
    </source>
</evidence>
<reference evidence="5 6" key="1">
    <citation type="submission" date="2017-11" db="EMBL/GenBank/DDBJ databases">
        <title>Genomic Encyclopedia of Archaeal and Bacterial Type Strains, Phase II (KMG-II): From Individual Species to Whole Genera.</title>
        <authorList>
            <person name="Goeker M."/>
        </authorList>
    </citation>
    <scope>NUCLEOTIDE SEQUENCE [LARGE SCALE GENOMIC DNA]</scope>
    <source>
        <strain evidence="5 6">DSM 25625</strain>
    </source>
</reference>
<dbReference type="Gene3D" id="3.40.309.10">
    <property type="entry name" value="Aldehyde Dehydrogenase, Chain A, domain 2"/>
    <property type="match status" value="1"/>
</dbReference>
<dbReference type="GO" id="GO:0016620">
    <property type="term" value="F:oxidoreductase activity, acting on the aldehyde or oxo group of donors, NAD or NADP as acceptor"/>
    <property type="evidence" value="ECO:0007669"/>
    <property type="project" value="InterPro"/>
</dbReference>
<proteinExistence type="inferred from homology"/>
<dbReference type="OrthoDB" id="229416at2"/>
<evidence type="ECO:0000256" key="2">
    <source>
        <dbReference type="ARBA" id="ARBA00023002"/>
    </source>
</evidence>
<comment type="caution">
    <text evidence="5">The sequence shown here is derived from an EMBL/GenBank/DDBJ whole genome shotgun (WGS) entry which is preliminary data.</text>
</comment>
<dbReference type="PANTHER" id="PTHR43720:SF2">
    <property type="entry name" value="2-AMINOMUCONIC SEMIALDEHYDE DEHYDROGENASE"/>
    <property type="match status" value="1"/>
</dbReference>
<dbReference type="Pfam" id="PF00171">
    <property type="entry name" value="Aldedh"/>
    <property type="match status" value="1"/>
</dbReference>
<protein>
    <submittedName>
        <fullName evidence="5">Acyl-CoA reductase-like NAD-dependent aldehyde dehydrogenase</fullName>
    </submittedName>
</protein>
<evidence type="ECO:0000259" key="4">
    <source>
        <dbReference type="Pfam" id="PF00171"/>
    </source>
</evidence>
<dbReference type="Gene3D" id="3.40.605.10">
    <property type="entry name" value="Aldehyde Dehydrogenase, Chain A, domain 1"/>
    <property type="match status" value="1"/>
</dbReference>
<dbReference type="Proteomes" id="UP000230161">
    <property type="component" value="Unassembled WGS sequence"/>
</dbReference>
<dbReference type="AlphaFoldDB" id="A0A2M9BB96"/>
<evidence type="ECO:0000313" key="6">
    <source>
        <dbReference type="Proteomes" id="UP000230161"/>
    </source>
</evidence>
<dbReference type="EMBL" id="PGFB01000007">
    <property type="protein sequence ID" value="PJJ55218.1"/>
    <property type="molecule type" value="Genomic_DNA"/>
</dbReference>
<dbReference type="PANTHER" id="PTHR43720">
    <property type="entry name" value="2-AMINOMUCONIC SEMIALDEHYDE DEHYDROGENASE"/>
    <property type="match status" value="1"/>
</dbReference>
<dbReference type="InterPro" id="IPR015590">
    <property type="entry name" value="Aldehyde_DH_dom"/>
</dbReference>
<name>A0A2M9BB96_9MICO</name>
<dbReference type="InterPro" id="IPR016162">
    <property type="entry name" value="Ald_DH_N"/>
</dbReference>
<dbReference type="SUPFAM" id="SSF53720">
    <property type="entry name" value="ALDH-like"/>
    <property type="match status" value="1"/>
</dbReference>
<sequence>MRAEPNAAELVQVDALGATGAYRARTRETISDVAGSPVAQISLVPDAFVARSLSALRRAVTLPAERRVEALRRAGELFRSATLLGLDVEEYQHLVSRVSGLGLSVVRAAIEKVADRCENAWENAQLARPTVAVADWRDPAAQEGAALWARRGDVFGVHVAGNHPSVHAAWIEALALGYRVAVRPSRKEPFTPARLVAALREAGFGDDQIVLLPTDHAVADTMLRLADLSMVYGGDTVMQKYAADPDVYPQGPGRSKILIAADADWRSYVDLVADSASRSGGAGCTNTTAVLIEGDARGFAEALAEKLAMLPSARPEQEHAILPVQPVESARAVEEFLRRVAADAEPIGESAGSLVDELGDGSAALRPAVHLLPSAGSPQARVELGFPCVWVAPWTREDGADALRDTLVLTVITRDGELIDAIVSEPSIRNVYVGARPTYWSAPQVPHDGFLGDFLMESRGVVRSA</sequence>
<gene>
    <name evidence="5" type="ORF">CLV54_3355</name>
</gene>
<keyword evidence="2" id="KW-0560">Oxidoreductase</keyword>
<dbReference type="InterPro" id="IPR016163">
    <property type="entry name" value="Ald_DH_C"/>
</dbReference>
<dbReference type="RefSeq" id="WP_100346110.1">
    <property type="nucleotide sequence ID" value="NZ_PGFB01000007.1"/>
</dbReference>
<evidence type="ECO:0000313" key="5">
    <source>
        <dbReference type="EMBL" id="PJJ55218.1"/>
    </source>
</evidence>
<accession>A0A2M9BB96</accession>
<feature type="domain" description="Aldehyde dehydrogenase" evidence="4">
    <location>
        <begin position="26"/>
        <end position="400"/>
    </location>
</feature>
<keyword evidence="6" id="KW-1185">Reference proteome</keyword>
<dbReference type="InterPro" id="IPR016161">
    <property type="entry name" value="Ald_DH/histidinol_DH"/>
</dbReference>
<keyword evidence="3" id="KW-0520">NAD</keyword>
<evidence type="ECO:0000256" key="3">
    <source>
        <dbReference type="ARBA" id="ARBA00023027"/>
    </source>
</evidence>
<organism evidence="5 6">
    <name type="scientific">Compostimonas suwonensis</name>
    <dbReference type="NCBI Taxonomy" id="1048394"/>
    <lineage>
        <taxon>Bacteria</taxon>
        <taxon>Bacillati</taxon>
        <taxon>Actinomycetota</taxon>
        <taxon>Actinomycetes</taxon>
        <taxon>Micrococcales</taxon>
        <taxon>Microbacteriaceae</taxon>
        <taxon>Compostimonas</taxon>
    </lineage>
</organism>